<keyword evidence="2" id="KW-1185">Reference proteome</keyword>
<protein>
    <submittedName>
        <fullName evidence="1">Uncharacterized protein</fullName>
    </submittedName>
</protein>
<sequence length="86" mass="9527">MELSSPNWVIDSDLVCFSPSVHAAVIAINEAVDSGRVEVTVEALKNPNALLTDLQEALMSVYQEMLHQTASRRLGYTQFITPCFRS</sequence>
<organism evidence="1 2">
    <name type="scientific">Labrus bergylta</name>
    <name type="common">ballan wrasse</name>
    <dbReference type="NCBI Taxonomy" id="56723"/>
    <lineage>
        <taxon>Eukaryota</taxon>
        <taxon>Metazoa</taxon>
        <taxon>Chordata</taxon>
        <taxon>Craniata</taxon>
        <taxon>Vertebrata</taxon>
        <taxon>Euteleostomi</taxon>
        <taxon>Actinopterygii</taxon>
        <taxon>Neopterygii</taxon>
        <taxon>Teleostei</taxon>
        <taxon>Neoteleostei</taxon>
        <taxon>Acanthomorphata</taxon>
        <taxon>Eupercaria</taxon>
        <taxon>Labriformes</taxon>
        <taxon>Labridae</taxon>
        <taxon>Labrus</taxon>
    </lineage>
</organism>
<proteinExistence type="predicted"/>
<dbReference type="InParanoid" id="A0A3Q3F8V2"/>
<dbReference type="Ensembl" id="ENSLBET00000017345.1">
    <property type="protein sequence ID" value="ENSLBEP00000016406.1"/>
    <property type="gene ID" value="ENSLBEG00000012687.1"/>
</dbReference>
<reference evidence="1" key="1">
    <citation type="submission" date="2025-08" db="UniProtKB">
        <authorList>
            <consortium name="Ensembl"/>
        </authorList>
    </citation>
    <scope>IDENTIFICATION</scope>
</reference>
<accession>A0A3Q3F8V2</accession>
<evidence type="ECO:0000313" key="1">
    <source>
        <dbReference type="Ensembl" id="ENSLBEP00000016406.1"/>
    </source>
</evidence>
<evidence type="ECO:0000313" key="2">
    <source>
        <dbReference type="Proteomes" id="UP000261660"/>
    </source>
</evidence>
<name>A0A3Q3F8V2_9LABR</name>
<dbReference type="STRING" id="56723.ENSLBEP00000016406"/>
<reference evidence="1" key="2">
    <citation type="submission" date="2025-09" db="UniProtKB">
        <authorList>
            <consortium name="Ensembl"/>
        </authorList>
    </citation>
    <scope>IDENTIFICATION</scope>
</reference>
<dbReference type="AlphaFoldDB" id="A0A3Q3F8V2"/>
<dbReference type="Proteomes" id="UP000261660">
    <property type="component" value="Unplaced"/>
</dbReference>